<reference evidence="3" key="1">
    <citation type="submission" date="2013-02" db="EMBL/GenBank/DDBJ databases">
        <authorList>
            <consortium name="The Broad Institute Genome Sequencing Platform"/>
            <person name="Cuomo C."/>
            <person name="Becnel J."/>
            <person name="Sanscrainte N."/>
            <person name="Walker B."/>
            <person name="Young S.K."/>
            <person name="Zeng Q."/>
            <person name="Gargeya S."/>
            <person name="Fitzgerald M."/>
            <person name="Haas B."/>
            <person name="Abouelleil A."/>
            <person name="Alvarado L."/>
            <person name="Arachchi H.M."/>
            <person name="Berlin A.M."/>
            <person name="Chapman S.B."/>
            <person name="Dewar J."/>
            <person name="Goldberg J."/>
            <person name="Griggs A."/>
            <person name="Gujja S."/>
            <person name="Hansen M."/>
            <person name="Howarth C."/>
            <person name="Imamovic A."/>
            <person name="Larimer J."/>
            <person name="McCowan C."/>
            <person name="Murphy C."/>
            <person name="Neiman D."/>
            <person name="Pearson M."/>
            <person name="Priest M."/>
            <person name="Roberts A."/>
            <person name="Saif S."/>
            <person name="Shea T."/>
            <person name="Sisk P."/>
            <person name="Sykes S."/>
            <person name="Wortman J."/>
            <person name="Nusbaum C."/>
            <person name="Birren B."/>
        </authorList>
    </citation>
    <scope>NUCLEOTIDE SEQUENCE [LARGE SCALE GENOMIC DNA]</scope>
    <source>
        <strain evidence="3">PRA339</strain>
    </source>
</reference>
<dbReference type="PANTHER" id="PTHR47163:SF2">
    <property type="entry name" value="SI:DKEY-17M8.2"/>
    <property type="match status" value="1"/>
</dbReference>
<name>A0A059EW89_9MICR</name>
<reference evidence="2 3" key="2">
    <citation type="submission" date="2014-03" db="EMBL/GenBank/DDBJ databases">
        <title>The Genome Sequence of Anncaliia algerae insect isolate PRA339.</title>
        <authorList>
            <consortium name="The Broad Institute Genome Sequencing Platform"/>
            <consortium name="The Broad Institute Genome Sequencing Center for Infectious Disease"/>
            <person name="Cuomo C."/>
            <person name="Becnel J."/>
            <person name="Sanscrainte N."/>
            <person name="Walker B."/>
            <person name="Young S.K."/>
            <person name="Zeng Q."/>
            <person name="Gargeya S."/>
            <person name="Fitzgerald M."/>
            <person name="Haas B."/>
            <person name="Abouelleil A."/>
            <person name="Alvarado L."/>
            <person name="Arachchi H.M."/>
            <person name="Berlin A.M."/>
            <person name="Chapman S.B."/>
            <person name="Dewar J."/>
            <person name="Goldberg J."/>
            <person name="Griggs A."/>
            <person name="Gujja S."/>
            <person name="Hansen M."/>
            <person name="Howarth C."/>
            <person name="Imamovic A."/>
            <person name="Larimer J."/>
            <person name="McCowan C."/>
            <person name="Murphy C."/>
            <person name="Neiman D."/>
            <person name="Pearson M."/>
            <person name="Priest M."/>
            <person name="Roberts A."/>
            <person name="Saif S."/>
            <person name="Shea T."/>
            <person name="Sisk P."/>
            <person name="Sykes S."/>
            <person name="Wortman J."/>
            <person name="Nusbaum C."/>
            <person name="Birren B."/>
        </authorList>
    </citation>
    <scope>NUCLEOTIDE SEQUENCE [LARGE SCALE GENOMIC DNA]</scope>
    <source>
        <strain evidence="2 3">PRA339</strain>
    </source>
</reference>
<dbReference type="SMART" id="SM01126">
    <property type="entry name" value="DDE_Tnp_IS1595"/>
    <property type="match status" value="1"/>
</dbReference>
<dbReference type="EMBL" id="KK365302">
    <property type="protein sequence ID" value="KCZ79308.1"/>
    <property type="molecule type" value="Genomic_DNA"/>
</dbReference>
<evidence type="ECO:0000313" key="3">
    <source>
        <dbReference type="Proteomes" id="UP000030655"/>
    </source>
</evidence>
<gene>
    <name evidence="2" type="ORF">H312_03305</name>
</gene>
<organism evidence="2 3">
    <name type="scientific">Anncaliia algerae PRA339</name>
    <dbReference type="NCBI Taxonomy" id="1288291"/>
    <lineage>
        <taxon>Eukaryota</taxon>
        <taxon>Fungi</taxon>
        <taxon>Fungi incertae sedis</taxon>
        <taxon>Microsporidia</taxon>
        <taxon>Tubulinosematoidea</taxon>
        <taxon>Tubulinosematidae</taxon>
        <taxon>Anncaliia</taxon>
    </lineage>
</organism>
<dbReference type="VEuPathDB" id="MicrosporidiaDB:H312_03305"/>
<protein>
    <recommendedName>
        <fullName evidence="1">ISXO2-like transposase domain-containing protein</fullName>
    </recommendedName>
</protein>
<feature type="non-terminal residue" evidence="2">
    <location>
        <position position="1"/>
    </location>
</feature>
<evidence type="ECO:0000259" key="1">
    <source>
        <dbReference type="SMART" id="SM01126"/>
    </source>
</evidence>
<evidence type="ECO:0000313" key="2">
    <source>
        <dbReference type="EMBL" id="KCZ79308.1"/>
    </source>
</evidence>
<dbReference type="InterPro" id="IPR024445">
    <property type="entry name" value="Tnp_ISXO2-like"/>
</dbReference>
<dbReference type="OrthoDB" id="10052789at2759"/>
<keyword evidence="3" id="KW-1185">Reference proteome</keyword>
<sequence length="150" mass="17802">NRRNRRIKIGKRKFNRGHRIEGVWVFGLVERTPKRKILLFSVKKRYKNTLLQLIKNHVRNGSIIYSDCWRAYNNIGTESYLHVTVNHSKSFINYDNGVHTNTIEGNWSSIKMTVPKSHRKLSFIGMYLVKYMIKRNEEGDLGYNLLKYLV</sequence>
<dbReference type="AlphaFoldDB" id="A0A059EW89"/>
<accession>A0A059EW89</accession>
<dbReference type="Pfam" id="PF12762">
    <property type="entry name" value="DDE_Tnp_IS1595"/>
    <property type="match status" value="1"/>
</dbReference>
<proteinExistence type="predicted"/>
<dbReference type="Proteomes" id="UP000030655">
    <property type="component" value="Unassembled WGS sequence"/>
</dbReference>
<dbReference type="InterPro" id="IPR053164">
    <property type="entry name" value="IS1016-like_transposase"/>
</dbReference>
<dbReference type="HOGENOM" id="CLU_044348_6_0_1"/>
<feature type="domain" description="ISXO2-like transposase" evidence="1">
    <location>
        <begin position="6"/>
        <end position="126"/>
    </location>
</feature>
<dbReference type="PANTHER" id="PTHR47163">
    <property type="entry name" value="DDE_TNP_IS1595 DOMAIN-CONTAINING PROTEIN"/>
    <property type="match status" value="1"/>
</dbReference>